<gene>
    <name evidence="4" type="ORF">BN1204_003810</name>
    <name evidence="3" type="ORF">NCLIV_003810</name>
</gene>
<reference evidence="4" key="4">
    <citation type="journal article" date="2015" name="PLoS ONE">
        <title>Comprehensive Evaluation of Toxoplasma gondii VEG and Neospora caninum LIV Genomes with Tachyzoite Stage Transcriptome and Proteome Defines Novel Transcript Features.</title>
        <authorList>
            <person name="Ramaprasad A."/>
            <person name="Mourier T."/>
            <person name="Naeem R."/>
            <person name="Malas T.B."/>
            <person name="Moussa E."/>
            <person name="Panigrahi A."/>
            <person name="Vermont S.J."/>
            <person name="Otto T.D."/>
            <person name="Wastling J."/>
            <person name="Pain A."/>
        </authorList>
    </citation>
    <scope>NUCLEOTIDE SEQUENCE</scope>
    <source>
        <strain evidence="4">Liverpool</strain>
    </source>
</reference>
<feature type="transmembrane region" description="Helical" evidence="2">
    <location>
        <begin position="36"/>
        <end position="53"/>
    </location>
</feature>
<keyword evidence="2" id="KW-0472">Membrane</keyword>
<evidence type="ECO:0000313" key="5">
    <source>
        <dbReference type="Proteomes" id="UP000007494"/>
    </source>
</evidence>
<protein>
    <recommendedName>
        <fullName evidence="6">Transmembrane protein</fullName>
    </recommendedName>
</protein>
<keyword evidence="5" id="KW-1185">Reference proteome</keyword>
<organism evidence="3 5">
    <name type="scientific">Neospora caninum (strain Liverpool)</name>
    <dbReference type="NCBI Taxonomy" id="572307"/>
    <lineage>
        <taxon>Eukaryota</taxon>
        <taxon>Sar</taxon>
        <taxon>Alveolata</taxon>
        <taxon>Apicomplexa</taxon>
        <taxon>Conoidasida</taxon>
        <taxon>Coccidia</taxon>
        <taxon>Eucoccidiorida</taxon>
        <taxon>Eimeriorina</taxon>
        <taxon>Sarcocystidae</taxon>
        <taxon>Neospora</taxon>
    </lineage>
</organism>
<feature type="compositionally biased region" description="Polar residues" evidence="1">
    <location>
        <begin position="405"/>
        <end position="415"/>
    </location>
</feature>
<feature type="region of interest" description="Disordered" evidence="1">
    <location>
        <begin position="389"/>
        <end position="423"/>
    </location>
</feature>
<dbReference type="AlphaFoldDB" id="F0V855"/>
<feature type="region of interest" description="Disordered" evidence="1">
    <location>
        <begin position="106"/>
        <end position="187"/>
    </location>
</feature>
<dbReference type="EMBL" id="LN714475">
    <property type="protein sequence ID" value="CEL64483.1"/>
    <property type="molecule type" value="Genomic_DNA"/>
</dbReference>
<feature type="compositionally biased region" description="Basic and acidic residues" evidence="1">
    <location>
        <begin position="149"/>
        <end position="165"/>
    </location>
</feature>
<feature type="region of interest" description="Disordered" evidence="1">
    <location>
        <begin position="672"/>
        <end position="732"/>
    </location>
</feature>
<dbReference type="OMA" id="AWEVMPG"/>
<dbReference type="GeneID" id="13445945"/>
<name>F0V855_NEOCL</name>
<dbReference type="RefSeq" id="XP_003879931.1">
    <property type="nucleotide sequence ID" value="XM_003879882.1"/>
</dbReference>
<feature type="compositionally biased region" description="Basic and acidic residues" evidence="1">
    <location>
        <begin position="322"/>
        <end position="335"/>
    </location>
</feature>
<reference evidence="5" key="3">
    <citation type="journal article" date="2012" name="PLoS Pathog.">
        <title>Comparative genomics of the apicomplexan parasites Toxoplasma gondii and Neospora caninum: Coccidia differing in host range and transmission strategy.</title>
        <authorList>
            <person name="Reid A.J."/>
            <person name="Vermont S.J."/>
            <person name="Cotton J.A."/>
            <person name="Harris D."/>
            <person name="Hill-Cawthorne G.A."/>
            <person name="Konen-Waisman S."/>
            <person name="Latham S.M."/>
            <person name="Mourier T."/>
            <person name="Norton R."/>
            <person name="Quail M.A."/>
            <person name="Sanders M."/>
            <person name="Shanmugam D."/>
            <person name="Sohal A."/>
            <person name="Wasmuth J.D."/>
            <person name="Brunk B."/>
            <person name="Grigg M.E."/>
            <person name="Howard J.C."/>
            <person name="Parkinson J."/>
            <person name="Roos D.S."/>
            <person name="Trees A.J."/>
            <person name="Berriman M."/>
            <person name="Pain A."/>
            <person name="Wastling J.M."/>
        </authorList>
    </citation>
    <scope>NUCLEOTIDE SEQUENCE [LARGE SCALE GENOMIC DNA]</scope>
    <source>
        <strain evidence="5">Liverpool</strain>
    </source>
</reference>
<sequence length="927" mass="100399">MPAGNVLQTALPQQTTTAGMADFCVAKICGAGSTRLYLAAVIFVIGAIFVPASRTAQASVESRFSGDGDATQTESFLSQASIEDESLPDQPRFLQRRSAIFGFLGRTDGESTKHTEGTDDILGDVDGAVVTPPGENLANSKASADDDSFEKHRSADYATRDKNSDMPDETNSKATWQQDGNTPVGDEANARINEASTTPDSIAQDTLNHERGHEAVVKDESAEQEADHALGNTSLTGTEEPVIAALTAFNSEAADVPETRERQHEERDEQPRIPETHEQKQEAMVVGTYREEEVDDEVQNTDRSKQASVEQDQVVPDEFATMEEHTEPEADHPEQNESQAQLSETESGNQNHSIIDTMLTDAWEVMPGVDAMKGVEDVTPNVPETKVDLDRAQNAEHQDDKTGSLVDNEQSTDVQPNKPGEGDSLATVVSLAGMSGSAPAENATDESRVAQHLQSKESVETLVMFTTDKLDRENQEDEIGRPDSIHKYWNAGSLTEPIAAAGDLPRKHPRGQYAEELGVSTGEWYDIDDTAGQPVMLNTTEQEKPLNAYVEVNFSIPDQATLQAEVENGTVSSSMQWKEPSSEEVEFLPRSTCHGYCLAGAKRSDNQGTTVDTPNRNDTTEQLQQINDQQAAVTPISEKNVRDMLEASSKVGGQPSLASVRLDHVLTHTPEMTKATEGKASRGHLSAKPAASRTRNPPPPKQSQQQQSAIQDVSSTAEPQQQTSQQQSMNPAGLMSFLPTRDILSLLTAAQTLELKPLLDLGKTMTAGIGVGAAAVTASEQQAEASRLHQHLEQSISLAEDYIRKYLPEMGSGGSNRFQKGWRVLPFSDILGQERYDRDDAVDLGSTDYVDLVDNDVQDPVTDELSGTLRSRLAQLGVFNQATQLTIPKLVPTNSTNIPAIINSLVQSNSSSSGHSVANSSILWPFG</sequence>
<dbReference type="VEuPathDB" id="ToxoDB:NCLIV_003810"/>
<feature type="compositionally biased region" description="Basic and acidic residues" evidence="1">
    <location>
        <begin position="389"/>
        <end position="402"/>
    </location>
</feature>
<accession>F0V855</accession>
<dbReference type="InParanoid" id="F0V855"/>
<feature type="compositionally biased region" description="Basic and acidic residues" evidence="1">
    <location>
        <begin position="107"/>
        <end position="117"/>
    </location>
</feature>
<evidence type="ECO:0008006" key="6">
    <source>
        <dbReference type="Google" id="ProtNLM"/>
    </source>
</evidence>
<feature type="compositionally biased region" description="Polar residues" evidence="1">
    <location>
        <begin position="172"/>
        <end position="181"/>
    </location>
</feature>
<evidence type="ECO:0000256" key="2">
    <source>
        <dbReference type="SAM" id="Phobius"/>
    </source>
</evidence>
<dbReference type="Proteomes" id="UP000007494">
    <property type="component" value="Chromosome Ib"/>
</dbReference>
<feature type="compositionally biased region" description="Polar residues" evidence="1">
    <location>
        <begin position="336"/>
        <end position="350"/>
    </location>
</feature>
<keyword evidence="2" id="KW-0812">Transmembrane</keyword>
<evidence type="ECO:0000313" key="4">
    <source>
        <dbReference type="EMBL" id="CEL64483.1"/>
    </source>
</evidence>
<proteinExistence type="predicted"/>
<keyword evidence="2" id="KW-1133">Transmembrane helix</keyword>
<dbReference type="eggNOG" id="ENOG502QZJ2">
    <property type="taxonomic scope" value="Eukaryota"/>
</dbReference>
<evidence type="ECO:0000313" key="3">
    <source>
        <dbReference type="EMBL" id="CBZ49896.1"/>
    </source>
</evidence>
<reference evidence="3" key="2">
    <citation type="submission" date="2011-03" db="EMBL/GenBank/DDBJ databases">
        <title>Comparative genomics and transcriptomics of Neospora caninum and Toxoplasma gondii.</title>
        <authorList>
            <person name="Reid A.J."/>
            <person name="Sohal A."/>
            <person name="Harris D."/>
            <person name="Quail M."/>
            <person name="Sanders M."/>
            <person name="Berriman M."/>
            <person name="Wastling J.M."/>
            <person name="Pain A."/>
        </authorList>
    </citation>
    <scope>NUCLEOTIDE SEQUENCE</scope>
    <source>
        <strain evidence="3">Liverpool</strain>
    </source>
</reference>
<reference evidence="3" key="1">
    <citation type="submission" date="2011-02" db="EMBL/GenBank/DDBJ databases">
        <authorList>
            <person name="Aslett M."/>
        </authorList>
    </citation>
    <scope>NUCLEOTIDE SEQUENCE</scope>
    <source>
        <strain evidence="3">Liverpool</strain>
    </source>
</reference>
<dbReference type="OrthoDB" id="10332393at2759"/>
<feature type="region of interest" description="Disordered" evidence="1">
    <location>
        <begin position="250"/>
        <end position="350"/>
    </location>
</feature>
<feature type="compositionally biased region" description="Basic and acidic residues" evidence="1">
    <location>
        <begin position="257"/>
        <end position="281"/>
    </location>
</feature>
<feature type="compositionally biased region" description="Low complexity" evidence="1">
    <location>
        <begin position="702"/>
        <end position="728"/>
    </location>
</feature>
<evidence type="ECO:0000256" key="1">
    <source>
        <dbReference type="SAM" id="MobiDB-lite"/>
    </source>
</evidence>
<dbReference type="EMBL" id="FR823381">
    <property type="protein sequence ID" value="CBZ49896.1"/>
    <property type="molecule type" value="Genomic_DNA"/>
</dbReference>